<sequence>MEGATVPARRAFVIFDTPTLLVSLSGDFESIPLVPHHAVLYASLWASQAQSVLIVDSVHGALIGL</sequence>
<evidence type="ECO:0000313" key="1">
    <source>
        <dbReference type="EMBL" id="CBJ91996.1"/>
    </source>
</evidence>
<dbReference type="HOGENOM" id="CLU_2848882_0_0_6"/>
<dbReference type="KEGG" id="xne:XNC1_3968"/>
<gene>
    <name evidence="1" type="ordered locus">XNC1_3968</name>
</gene>
<dbReference type="STRING" id="406817.XNC1_3968"/>
<dbReference type="Proteomes" id="UP000008075">
    <property type="component" value="Chromosome"/>
</dbReference>
<organism evidence="1 2">
    <name type="scientific">Xenorhabdus nematophila (strain ATCC 19061 / DSM 3370 / CCUG 14189 / LMG 1036 / NCIMB 9965 / AN6)</name>
    <dbReference type="NCBI Taxonomy" id="406817"/>
    <lineage>
        <taxon>Bacteria</taxon>
        <taxon>Pseudomonadati</taxon>
        <taxon>Pseudomonadota</taxon>
        <taxon>Gammaproteobacteria</taxon>
        <taxon>Enterobacterales</taxon>
        <taxon>Morganellaceae</taxon>
        <taxon>Xenorhabdus</taxon>
    </lineage>
</organism>
<keyword evidence="2" id="KW-1185">Reference proteome</keyword>
<name>D3VCG1_XENNA</name>
<dbReference type="EMBL" id="FN667742">
    <property type="protein sequence ID" value="CBJ91996.1"/>
    <property type="molecule type" value="Genomic_DNA"/>
</dbReference>
<dbReference type="AlphaFoldDB" id="D3VCG1"/>
<evidence type="ECO:0000313" key="2">
    <source>
        <dbReference type="Proteomes" id="UP000008075"/>
    </source>
</evidence>
<proteinExistence type="predicted"/>
<reference evidence="1 2" key="1">
    <citation type="journal article" date="2011" name="PLoS ONE">
        <title>The entomopathogenic bacterial endosymbionts xenorhabdus and photorhabdus: convergent lifestyles from divergent genomes.</title>
        <authorList>
            <person name="Chaston J.M."/>
            <person name="Suen G."/>
            <person name="Tucker S.L."/>
            <person name="Andersen A.W."/>
            <person name="Bhasin A."/>
            <person name="Bode E."/>
            <person name="Bode H.B."/>
            <person name="Brachmann A.O."/>
            <person name="Cowles C.E."/>
            <person name="Cowles K.N."/>
            <person name="Darby C."/>
            <person name="de Leon L."/>
            <person name="Drace K."/>
            <person name="Du Z."/>
            <person name="Givaudan A."/>
            <person name="Herbert Tran E.E."/>
            <person name="Jewell K.A."/>
            <person name="Knack J.J."/>
            <person name="Krasomil-Osterfeld K.C."/>
            <person name="Kukor R."/>
            <person name="Lanois A."/>
            <person name="Latreille P."/>
            <person name="Leimgruber N.K."/>
            <person name="Lipke C.M."/>
            <person name="Liu R."/>
            <person name="Lu X."/>
            <person name="Martens E.C."/>
            <person name="Marri P.R."/>
            <person name="Medigue C."/>
            <person name="Menard M.L."/>
            <person name="Miller N.M."/>
            <person name="Morales-Soto N."/>
            <person name="Norton S."/>
            <person name="Ogier J.C."/>
            <person name="Orchard S.S."/>
            <person name="Park D."/>
            <person name="Park Y."/>
            <person name="Qurollo B.A."/>
            <person name="Sugar D.R."/>
            <person name="Richards G.R."/>
            <person name="Rouy Z."/>
            <person name="Slominski B."/>
            <person name="Slominski K."/>
            <person name="Snyder H."/>
            <person name="Tjaden B.C."/>
            <person name="van der Hoeven R."/>
            <person name="Welch R.D."/>
            <person name="Wheeler C."/>
            <person name="Xiang B."/>
            <person name="Barbazuk B."/>
            <person name="Gaudriault S."/>
            <person name="Goodner B."/>
            <person name="Slater S.C."/>
            <person name="Forst S."/>
            <person name="Goldman B.S."/>
            <person name="Goodrich-Blair H."/>
        </authorList>
    </citation>
    <scope>NUCLEOTIDE SEQUENCE [LARGE SCALE GENOMIC DNA]</scope>
    <source>
        <strain evidence="2">ATCC 19061 / DSM 3370 / CCUG 14189 / LMG 1036 / NCIMB 9965 / AN6</strain>
    </source>
</reference>
<protein>
    <submittedName>
        <fullName evidence="1">Uncharacterized protein</fullName>
    </submittedName>
</protein>
<accession>D3VCG1</accession>